<dbReference type="AlphaFoldDB" id="A0A066WKW5"/>
<dbReference type="InterPro" id="IPR004843">
    <property type="entry name" value="Calcineurin-like_PHP"/>
</dbReference>
<dbReference type="InParanoid" id="A0A066WKW5"/>
<dbReference type="PANTHER" id="PTHR13315:SF4">
    <property type="entry name" value="METALLOPHOSPHOESTERASE, ISOFORM E"/>
    <property type="match status" value="1"/>
</dbReference>
<dbReference type="EMBL" id="JMSN01000003">
    <property type="protein sequence ID" value="KDN53218.1"/>
    <property type="molecule type" value="Genomic_DNA"/>
</dbReference>
<dbReference type="HOGENOM" id="CLU_458686_0_0_1"/>
<dbReference type="GO" id="GO:0016020">
    <property type="term" value="C:membrane"/>
    <property type="evidence" value="ECO:0007669"/>
    <property type="project" value="UniProtKB-SubCell"/>
</dbReference>
<comment type="subcellular location">
    <subcellularLocation>
        <location evidence="1">Membrane</location>
        <topology evidence="1">Multi-pass membrane protein</topology>
    </subcellularLocation>
</comment>
<accession>A0A066WKW5</accession>
<dbReference type="InterPro" id="IPR033308">
    <property type="entry name" value="PGAP5/Cdc1/Ted1"/>
</dbReference>
<dbReference type="GO" id="GO:0006506">
    <property type="term" value="P:GPI anchor biosynthetic process"/>
    <property type="evidence" value="ECO:0007669"/>
    <property type="project" value="InterPro"/>
</dbReference>
<evidence type="ECO:0000256" key="2">
    <source>
        <dbReference type="ARBA" id="ARBA00022692"/>
    </source>
</evidence>
<evidence type="ECO:0000256" key="3">
    <source>
        <dbReference type="ARBA" id="ARBA00022989"/>
    </source>
</evidence>
<dbReference type="InterPro" id="IPR029052">
    <property type="entry name" value="Metallo-depent_PP-like"/>
</dbReference>
<keyword evidence="8" id="KW-1185">Reference proteome</keyword>
<comment type="caution">
    <text evidence="7">The sequence shown here is derived from an EMBL/GenBank/DDBJ whole genome shotgun (WGS) entry which is preliminary data.</text>
</comment>
<evidence type="ECO:0000259" key="6">
    <source>
        <dbReference type="Pfam" id="PF00149"/>
    </source>
</evidence>
<evidence type="ECO:0000313" key="8">
    <source>
        <dbReference type="Proteomes" id="UP000027361"/>
    </source>
</evidence>
<keyword evidence="3 5" id="KW-1133">Transmembrane helix</keyword>
<name>A0A066WKW5_TILAU</name>
<organism evidence="7 8">
    <name type="scientific">Tilletiaria anomala (strain ATCC 24038 / CBS 436.72 / UBC 951)</name>
    <dbReference type="NCBI Taxonomy" id="1037660"/>
    <lineage>
        <taxon>Eukaryota</taxon>
        <taxon>Fungi</taxon>
        <taxon>Dikarya</taxon>
        <taxon>Basidiomycota</taxon>
        <taxon>Ustilaginomycotina</taxon>
        <taxon>Exobasidiomycetes</taxon>
        <taxon>Georgefischeriales</taxon>
        <taxon>Tilletiariaceae</taxon>
        <taxon>Tilletiaria</taxon>
    </lineage>
</organism>
<dbReference type="FunCoup" id="A0A066WKW5">
    <property type="interactions" value="187"/>
</dbReference>
<feature type="domain" description="Calcineurin-like phosphoesterase" evidence="6">
    <location>
        <begin position="125"/>
        <end position="349"/>
    </location>
</feature>
<keyword evidence="4 5" id="KW-0472">Membrane</keyword>
<feature type="transmembrane region" description="Helical" evidence="5">
    <location>
        <begin position="502"/>
        <end position="530"/>
    </location>
</feature>
<dbReference type="RefSeq" id="XP_013246057.1">
    <property type="nucleotide sequence ID" value="XM_013390603.1"/>
</dbReference>
<dbReference type="GO" id="GO:0005783">
    <property type="term" value="C:endoplasmic reticulum"/>
    <property type="evidence" value="ECO:0007669"/>
    <property type="project" value="TreeGrafter"/>
</dbReference>
<reference evidence="7 8" key="1">
    <citation type="submission" date="2014-05" db="EMBL/GenBank/DDBJ databases">
        <title>Draft genome sequence of a rare smut relative, Tilletiaria anomala UBC 951.</title>
        <authorList>
            <consortium name="DOE Joint Genome Institute"/>
            <person name="Toome M."/>
            <person name="Kuo A."/>
            <person name="Henrissat B."/>
            <person name="Lipzen A."/>
            <person name="Tritt A."/>
            <person name="Yoshinaga Y."/>
            <person name="Zane M."/>
            <person name="Barry K."/>
            <person name="Grigoriev I.V."/>
            <person name="Spatafora J.W."/>
            <person name="Aimea M.C."/>
        </authorList>
    </citation>
    <scope>NUCLEOTIDE SEQUENCE [LARGE SCALE GENOMIC DNA]</scope>
    <source>
        <strain evidence="7 8">UBC 951</strain>
    </source>
</reference>
<gene>
    <name evidence="7" type="ORF">K437DRAFT_292420</name>
</gene>
<sequence length="595" mass="67292">MARDPQARERANIWTDRALLWRSPHRHLYAIGLAIITSIWIVELEVFNRAASTASCPWPSLTPASQASRTKRAVVPQTDERSDEAFHLLVLADPQILWTHAYPNLTPWLRRLPPWLADHYIRKVYRALLRKWDTDSSERVDAVVWLGDLTDEGRRSQTDEEWVRMYDHFDHLFPFQRSQRRRNSHRASSADERFRLLPRPSELPFLYTVGNHDVPIPRKMGQASDVESDSRAKRRFTERYGAPVVSQGPQRFQAVTPSASAKATRSLNAVFHVSVGGHSTTHEIVLLDAMDLIAMQRDTRPNIAPYGQPLDKLVRQAFPSTYDFVESLSKERSKEQHRPRVIFSHVPLWRPTPGIAENNCDIETRSRKHGVRREHPSRGLYQDTDRYDTYQNLLSKPVSDWIVKKIGWSGGAVLSGDDHDHCEYVHNASSTSGALGPTVQDFGREDLPELTVKSMSMTMGVRKPGFARITLFAPSSTQDATNPSMAYTPCLLPDRVGLSIKAYGMLTLCGLFVLTAVHNSTLASIFGKVLPFRLSTHRKKASDTYKLLPTMGSGARDARAKQVRRRVTGLVPALKDLGLLLALFAVYFYLAVAIL</sequence>
<dbReference type="OrthoDB" id="5977743at2759"/>
<dbReference type="STRING" id="1037660.A0A066WKW5"/>
<dbReference type="Pfam" id="PF00149">
    <property type="entry name" value="Metallophos"/>
    <property type="match status" value="1"/>
</dbReference>
<dbReference type="GeneID" id="25267093"/>
<dbReference type="Gene3D" id="3.60.21.10">
    <property type="match status" value="1"/>
</dbReference>
<keyword evidence="2 5" id="KW-0812">Transmembrane</keyword>
<evidence type="ECO:0000313" key="7">
    <source>
        <dbReference type="EMBL" id="KDN53218.1"/>
    </source>
</evidence>
<evidence type="ECO:0000256" key="4">
    <source>
        <dbReference type="ARBA" id="ARBA00023136"/>
    </source>
</evidence>
<evidence type="ECO:0000256" key="5">
    <source>
        <dbReference type="SAM" id="Phobius"/>
    </source>
</evidence>
<dbReference type="PANTHER" id="PTHR13315">
    <property type="entry name" value="METALLO PHOSPHOESTERASE RELATED"/>
    <property type="match status" value="1"/>
</dbReference>
<feature type="transmembrane region" description="Helical" evidence="5">
    <location>
        <begin position="574"/>
        <end position="594"/>
    </location>
</feature>
<dbReference type="SUPFAM" id="SSF56300">
    <property type="entry name" value="Metallo-dependent phosphatases"/>
    <property type="match status" value="1"/>
</dbReference>
<dbReference type="Proteomes" id="UP000027361">
    <property type="component" value="Unassembled WGS sequence"/>
</dbReference>
<protein>
    <recommendedName>
        <fullName evidence="6">Calcineurin-like phosphoesterase domain-containing protein</fullName>
    </recommendedName>
</protein>
<dbReference type="OMA" id="RERANIW"/>
<dbReference type="GO" id="GO:0016787">
    <property type="term" value="F:hydrolase activity"/>
    <property type="evidence" value="ECO:0007669"/>
    <property type="project" value="InterPro"/>
</dbReference>
<evidence type="ECO:0000256" key="1">
    <source>
        <dbReference type="ARBA" id="ARBA00004141"/>
    </source>
</evidence>
<proteinExistence type="predicted"/>